<feature type="region of interest" description="Disordered" evidence="1">
    <location>
        <begin position="1"/>
        <end position="67"/>
    </location>
</feature>
<evidence type="ECO:0000313" key="3">
    <source>
        <dbReference type="Proteomes" id="UP001603857"/>
    </source>
</evidence>
<proteinExistence type="predicted"/>
<accession>A0ABD1LEP7</accession>
<dbReference type="AlphaFoldDB" id="A0ABD1LEP7"/>
<comment type="caution">
    <text evidence="2">The sequence shown here is derived from an EMBL/GenBank/DDBJ whole genome shotgun (WGS) entry which is preliminary data.</text>
</comment>
<dbReference type="Proteomes" id="UP001603857">
    <property type="component" value="Unassembled WGS sequence"/>
</dbReference>
<dbReference type="EMBL" id="JBGMDY010000009">
    <property type="protein sequence ID" value="KAL2322004.1"/>
    <property type="molecule type" value="Genomic_DNA"/>
</dbReference>
<protein>
    <submittedName>
        <fullName evidence="2">Uncharacterized protein</fullName>
    </submittedName>
</protein>
<keyword evidence="3" id="KW-1185">Reference proteome</keyword>
<reference evidence="2 3" key="1">
    <citation type="submission" date="2024-08" db="EMBL/GenBank/DDBJ databases">
        <title>Insights into the chromosomal genome structure of Flemingia macrophylla.</title>
        <authorList>
            <person name="Ding Y."/>
            <person name="Zhao Y."/>
            <person name="Bi W."/>
            <person name="Wu M."/>
            <person name="Zhao G."/>
            <person name="Gong Y."/>
            <person name="Li W."/>
            <person name="Zhang P."/>
        </authorList>
    </citation>
    <scope>NUCLEOTIDE SEQUENCE [LARGE SCALE GENOMIC DNA]</scope>
    <source>
        <strain evidence="2">DYQJB</strain>
        <tissue evidence="2">Leaf</tissue>
    </source>
</reference>
<name>A0ABD1LEP7_9FABA</name>
<feature type="compositionally biased region" description="Polar residues" evidence="1">
    <location>
        <begin position="38"/>
        <end position="63"/>
    </location>
</feature>
<evidence type="ECO:0000313" key="2">
    <source>
        <dbReference type="EMBL" id="KAL2322004.1"/>
    </source>
</evidence>
<organism evidence="2 3">
    <name type="scientific">Flemingia macrophylla</name>
    <dbReference type="NCBI Taxonomy" id="520843"/>
    <lineage>
        <taxon>Eukaryota</taxon>
        <taxon>Viridiplantae</taxon>
        <taxon>Streptophyta</taxon>
        <taxon>Embryophyta</taxon>
        <taxon>Tracheophyta</taxon>
        <taxon>Spermatophyta</taxon>
        <taxon>Magnoliopsida</taxon>
        <taxon>eudicotyledons</taxon>
        <taxon>Gunneridae</taxon>
        <taxon>Pentapetalae</taxon>
        <taxon>rosids</taxon>
        <taxon>fabids</taxon>
        <taxon>Fabales</taxon>
        <taxon>Fabaceae</taxon>
        <taxon>Papilionoideae</taxon>
        <taxon>50 kb inversion clade</taxon>
        <taxon>NPAAA clade</taxon>
        <taxon>indigoferoid/millettioid clade</taxon>
        <taxon>Phaseoleae</taxon>
        <taxon>Flemingia</taxon>
    </lineage>
</organism>
<gene>
    <name evidence="2" type="ORF">Fmac_026383</name>
</gene>
<sequence length="173" mass="19383">MPKVKRFRNPQKSGPQPQCEAPLTQAPTHSIPAMNPEIPSQPTDSNQTPRHSIPTMNPATDSTEAPEVSQEDEITILHVGHQSTHCWTVEAIDFEETIKKIKVKVKGVNNLPRELRIIVEFDDQGQTIGEAQALLAGFLGTLAADCKLFPMDYDRCLDFILRVMKLLRKDITK</sequence>
<evidence type="ECO:0000256" key="1">
    <source>
        <dbReference type="SAM" id="MobiDB-lite"/>
    </source>
</evidence>